<sequence length="280" mass="31320">MPRYLPDYLGSESGLYSGQMDPNSFGQPGSQPIGSFDDASITFKSTSGDCQREATGSILLQMDPNFFSQPRNELIRNFSNSSRNFKLMSGEMSNFPGNQEARVEMVKDMSSTGLHHSWSSSGVLDEVSVLLHQVSTHVFGYLNVPYLKCGSNLSKGLNNLLNSNRLAHLGGTSVAPQVQPPLRMYPHPPPWMSYTPPYMMKRRGSQVPLVYIPKLKPQAVVPAPKSSKKVQKKKSEVKPKKVASVSFLGVVLHASLWWVGSFIKSEIWRYEGNIYEWRFL</sequence>
<gene>
    <name evidence="1" type="ORF">KY290_021645</name>
</gene>
<dbReference type="Proteomes" id="UP000826656">
    <property type="component" value="Unassembled WGS sequence"/>
</dbReference>
<dbReference type="EMBL" id="JAIVGD010000015">
    <property type="protein sequence ID" value="KAH0758152.1"/>
    <property type="molecule type" value="Genomic_DNA"/>
</dbReference>
<keyword evidence="2" id="KW-1185">Reference proteome</keyword>
<comment type="caution">
    <text evidence="1">The sequence shown here is derived from an EMBL/GenBank/DDBJ whole genome shotgun (WGS) entry which is preliminary data.</text>
</comment>
<proteinExistence type="predicted"/>
<accession>A0ABQ7V471</accession>
<protein>
    <submittedName>
        <fullName evidence="1">Uncharacterized protein</fullName>
    </submittedName>
</protein>
<dbReference type="PANTHER" id="PTHR37616">
    <property type="entry name" value="BZIP TRANSCRIPTION FACTOR 60-LIKE"/>
    <property type="match status" value="1"/>
</dbReference>
<organism evidence="1 2">
    <name type="scientific">Solanum tuberosum</name>
    <name type="common">Potato</name>
    <dbReference type="NCBI Taxonomy" id="4113"/>
    <lineage>
        <taxon>Eukaryota</taxon>
        <taxon>Viridiplantae</taxon>
        <taxon>Streptophyta</taxon>
        <taxon>Embryophyta</taxon>
        <taxon>Tracheophyta</taxon>
        <taxon>Spermatophyta</taxon>
        <taxon>Magnoliopsida</taxon>
        <taxon>eudicotyledons</taxon>
        <taxon>Gunneridae</taxon>
        <taxon>Pentapetalae</taxon>
        <taxon>asterids</taxon>
        <taxon>lamiids</taxon>
        <taxon>Solanales</taxon>
        <taxon>Solanaceae</taxon>
        <taxon>Solanoideae</taxon>
        <taxon>Solaneae</taxon>
        <taxon>Solanum</taxon>
    </lineage>
</organism>
<evidence type="ECO:0000313" key="2">
    <source>
        <dbReference type="Proteomes" id="UP000826656"/>
    </source>
</evidence>
<name>A0ABQ7V471_SOLTU</name>
<reference evidence="1 2" key="1">
    <citation type="journal article" date="2021" name="bioRxiv">
        <title>Chromosome-scale and haplotype-resolved genome assembly of a tetraploid potato cultivar.</title>
        <authorList>
            <person name="Sun H."/>
            <person name="Jiao W.-B."/>
            <person name="Krause K."/>
            <person name="Campoy J.A."/>
            <person name="Goel M."/>
            <person name="Folz-Donahue K."/>
            <person name="Kukat C."/>
            <person name="Huettel B."/>
            <person name="Schneeberger K."/>
        </authorList>
    </citation>
    <scope>NUCLEOTIDE SEQUENCE [LARGE SCALE GENOMIC DNA]</scope>
    <source>
        <strain evidence="1">SolTubOtavaFocal</strain>
        <tissue evidence="1">Leaves</tissue>
    </source>
</reference>
<evidence type="ECO:0000313" key="1">
    <source>
        <dbReference type="EMBL" id="KAH0758152.1"/>
    </source>
</evidence>
<dbReference type="PANTHER" id="PTHR37616:SF3">
    <property type="entry name" value="BZIP DOMAIN-CONTAINING PROTEIN"/>
    <property type="match status" value="1"/>
</dbReference>